<dbReference type="RefSeq" id="WP_271340434.1">
    <property type="nucleotide sequence ID" value="NZ_JAQKAB010000004.1"/>
</dbReference>
<evidence type="ECO:0000313" key="6">
    <source>
        <dbReference type="Proteomes" id="UP001211894"/>
    </source>
</evidence>
<dbReference type="PROSITE" id="PS50995">
    <property type="entry name" value="HTH_MARR_2"/>
    <property type="match status" value="1"/>
</dbReference>
<dbReference type="Gene3D" id="1.10.10.10">
    <property type="entry name" value="Winged helix-like DNA-binding domain superfamily/Winged helix DNA-binding domain"/>
    <property type="match status" value="1"/>
</dbReference>
<reference evidence="5 6" key="1">
    <citation type="submission" date="2023-01" db="EMBL/GenBank/DDBJ databases">
        <title>Bacillus changyiensis sp. nov., isolated from a coastal deposit.</title>
        <authorList>
            <person name="Xiao G."/>
            <person name="Lai Q."/>
            <person name="Hu Z."/>
            <person name="Shao Z."/>
        </authorList>
    </citation>
    <scope>NUCLEOTIDE SEQUENCE [LARGE SCALE GENOMIC DNA]</scope>
    <source>
        <strain evidence="5 6">CLL-7-23</strain>
    </source>
</reference>
<dbReference type="PANTHER" id="PTHR35790:SF4">
    <property type="entry name" value="HTH-TYPE TRANSCRIPTIONAL REGULATOR PCHR"/>
    <property type="match status" value="1"/>
</dbReference>
<proteinExistence type="predicted"/>
<evidence type="ECO:0000256" key="1">
    <source>
        <dbReference type="ARBA" id="ARBA00023015"/>
    </source>
</evidence>
<dbReference type="InterPro" id="IPR052067">
    <property type="entry name" value="Metal_resp_HTH_trans_reg"/>
</dbReference>
<dbReference type="SUPFAM" id="SSF46785">
    <property type="entry name" value="Winged helix' DNA-binding domain"/>
    <property type="match status" value="1"/>
</dbReference>
<keyword evidence="6" id="KW-1185">Reference proteome</keyword>
<dbReference type="Proteomes" id="UP001211894">
    <property type="component" value="Unassembled WGS sequence"/>
</dbReference>
<name>A0ABT4X327_9BACI</name>
<dbReference type="InterPro" id="IPR036390">
    <property type="entry name" value="WH_DNA-bd_sf"/>
</dbReference>
<keyword evidence="1" id="KW-0805">Transcription regulation</keyword>
<dbReference type="SMART" id="SM00347">
    <property type="entry name" value="HTH_MARR"/>
    <property type="match status" value="1"/>
</dbReference>
<dbReference type="InterPro" id="IPR000835">
    <property type="entry name" value="HTH_MarR-typ"/>
</dbReference>
<evidence type="ECO:0000313" key="5">
    <source>
        <dbReference type="EMBL" id="MDA7026588.1"/>
    </source>
</evidence>
<evidence type="ECO:0000256" key="3">
    <source>
        <dbReference type="ARBA" id="ARBA00023163"/>
    </source>
</evidence>
<accession>A0ABT4X327</accession>
<evidence type="ECO:0000259" key="4">
    <source>
        <dbReference type="PROSITE" id="PS50995"/>
    </source>
</evidence>
<sequence>MKSDYLRVVKQLNEAIDEFAVLTSKESVKVDEFNLTWQQELILSHIAKHENITAHEIAKSFDISKSAVSQVLTKLQQKKMITKLVNPSNKRESFIKLDENGQKFIKLIEELDVKLIENYYSKIDISEFIQMTETMKKLNKLIKSKKTE</sequence>
<keyword evidence="3" id="KW-0804">Transcription</keyword>
<gene>
    <name evidence="5" type="ORF">PJ311_08185</name>
</gene>
<evidence type="ECO:0000256" key="2">
    <source>
        <dbReference type="ARBA" id="ARBA00023125"/>
    </source>
</evidence>
<feature type="domain" description="HTH marR-type" evidence="4">
    <location>
        <begin position="2"/>
        <end position="140"/>
    </location>
</feature>
<comment type="caution">
    <text evidence="5">The sequence shown here is derived from an EMBL/GenBank/DDBJ whole genome shotgun (WGS) entry which is preliminary data.</text>
</comment>
<dbReference type="Pfam" id="PF01047">
    <property type="entry name" value="MarR"/>
    <property type="match status" value="1"/>
</dbReference>
<dbReference type="InterPro" id="IPR036388">
    <property type="entry name" value="WH-like_DNA-bd_sf"/>
</dbReference>
<dbReference type="PANTHER" id="PTHR35790">
    <property type="entry name" value="HTH-TYPE TRANSCRIPTIONAL REGULATOR PCHR"/>
    <property type="match status" value="1"/>
</dbReference>
<dbReference type="EMBL" id="JAQKAB010000004">
    <property type="protein sequence ID" value="MDA7026588.1"/>
    <property type="molecule type" value="Genomic_DNA"/>
</dbReference>
<organism evidence="5 6">
    <name type="scientific">Bacillus changyiensis</name>
    <dbReference type="NCBI Taxonomy" id="3004103"/>
    <lineage>
        <taxon>Bacteria</taxon>
        <taxon>Bacillati</taxon>
        <taxon>Bacillota</taxon>
        <taxon>Bacilli</taxon>
        <taxon>Bacillales</taxon>
        <taxon>Bacillaceae</taxon>
        <taxon>Bacillus</taxon>
    </lineage>
</organism>
<keyword evidence="2" id="KW-0238">DNA-binding</keyword>
<protein>
    <submittedName>
        <fullName evidence="5">MarR family transcriptional regulator</fullName>
    </submittedName>
</protein>